<reference evidence="1" key="1">
    <citation type="submission" date="2024-03" db="EMBL/GenBank/DDBJ databases">
        <title>Eukaryotic viruses encode the ribosomal protein eL40.</title>
        <authorList>
            <person name="Thomy J."/>
            <person name="Schvarcz C.R."/>
            <person name="McBeain K.A."/>
            <person name="Edwards K.F."/>
            <person name="Steward G.F."/>
        </authorList>
    </citation>
    <scope>NUCLEOTIDE SEQUENCE</scope>
    <source>
        <strain evidence="1">FloV-SA2</strain>
    </source>
</reference>
<evidence type="ECO:0000313" key="1">
    <source>
        <dbReference type="EMBL" id="XDO02072.1"/>
    </source>
</evidence>
<organism evidence="1">
    <name type="scientific">Florenciella sp. virus SA2</name>
    <dbReference type="NCBI Taxonomy" id="3240092"/>
    <lineage>
        <taxon>Viruses</taxon>
    </lineage>
</organism>
<protein>
    <submittedName>
        <fullName evidence="1">Uncharacterized protein</fullName>
    </submittedName>
</protein>
<dbReference type="EMBL" id="PP542043">
    <property type="protein sequence ID" value="XDO02072.1"/>
    <property type="molecule type" value="Genomic_DNA"/>
</dbReference>
<sequence length="279" mass="32898">MSIEEDCIFKEINLEKQKINLSNIQELLYNTYNNIVFSTLPYILYKENISKRCINYYNSGNCIGICEFIKLYLKQNFNVNSVIIPASVPQQFKTKGTPHLTHCAILIPISYHEFYIIDCALYFLKPMYCDLNNNIYRRIELSNIYSYEIETIDYIVENCTNLLLDNKYNQKLIDKTICVKCNFTDNPLDHWKYYLNEIINPDYNIGYSYILNKPKPFLLYTKIIDNKPVLIYKLVIDADGTIIVKQYPENKIILKGDSILFNDSKIARYIDKFLSSDFI</sequence>
<accession>A0AB39J957</accession>
<proteinExistence type="predicted"/>
<name>A0AB39J957_9VIRU</name>
<gene>
    <name evidence="1" type="ORF">FloV-SA2_00253</name>
</gene>